<comment type="caution">
    <text evidence="13">The sequence shown here is derived from an EMBL/GenBank/DDBJ whole genome shotgun (WGS) entry which is preliminary data.</text>
</comment>
<evidence type="ECO:0000256" key="2">
    <source>
        <dbReference type="ARBA" id="ARBA00022448"/>
    </source>
</evidence>
<proteinExistence type="inferred from homology"/>
<dbReference type="InterPro" id="IPR023997">
    <property type="entry name" value="TonB-dep_OMP_SusC/RagA_CS"/>
</dbReference>
<feature type="domain" description="TonB-dependent receptor-like beta-barrel" evidence="11">
    <location>
        <begin position="373"/>
        <end position="952"/>
    </location>
</feature>
<dbReference type="InterPro" id="IPR039426">
    <property type="entry name" value="TonB-dep_rcpt-like"/>
</dbReference>
<reference evidence="13 14" key="1">
    <citation type="journal article" date="2013" name="Int. J. Syst. Evol. Microbiol.">
        <title>Marinoscillum luteum sp. nov., isolated from marine sediment.</title>
        <authorList>
            <person name="Cha I.T."/>
            <person name="Park S.J."/>
            <person name="Kim S.J."/>
            <person name="Kim J.G."/>
            <person name="Jung M.Y."/>
            <person name="Shin K.S."/>
            <person name="Kwon K.K."/>
            <person name="Yang S.H."/>
            <person name="Seo Y.S."/>
            <person name="Rhee S.K."/>
        </authorList>
    </citation>
    <scope>NUCLEOTIDE SEQUENCE [LARGE SCALE GENOMIC DNA]</scope>
    <source>
        <strain evidence="13 14">KCTC 23939</strain>
    </source>
</reference>
<keyword evidence="7 8" id="KW-0998">Cell outer membrane</keyword>
<dbReference type="NCBIfam" id="TIGR04057">
    <property type="entry name" value="SusC_RagA_signa"/>
    <property type="match status" value="1"/>
</dbReference>
<dbReference type="InterPro" id="IPR036942">
    <property type="entry name" value="Beta-barrel_TonB_sf"/>
</dbReference>
<evidence type="ECO:0000256" key="9">
    <source>
        <dbReference type="RuleBase" id="RU003357"/>
    </source>
</evidence>
<evidence type="ECO:0000259" key="11">
    <source>
        <dbReference type="Pfam" id="PF00593"/>
    </source>
</evidence>
<evidence type="ECO:0000256" key="4">
    <source>
        <dbReference type="ARBA" id="ARBA00022692"/>
    </source>
</evidence>
<evidence type="ECO:0000256" key="7">
    <source>
        <dbReference type="ARBA" id="ARBA00023237"/>
    </source>
</evidence>
<dbReference type="SUPFAM" id="SSF49464">
    <property type="entry name" value="Carboxypeptidase regulatory domain-like"/>
    <property type="match status" value="1"/>
</dbReference>
<keyword evidence="6 8" id="KW-0472">Membrane</keyword>
<dbReference type="PROSITE" id="PS52016">
    <property type="entry name" value="TONB_DEPENDENT_REC_3"/>
    <property type="match status" value="1"/>
</dbReference>
<dbReference type="InterPro" id="IPR023996">
    <property type="entry name" value="TonB-dep_OMP_SusC/RagA"/>
</dbReference>
<dbReference type="Pfam" id="PF07715">
    <property type="entry name" value="Plug"/>
    <property type="match status" value="1"/>
</dbReference>
<dbReference type="Gene3D" id="2.170.130.10">
    <property type="entry name" value="TonB-dependent receptor, plug domain"/>
    <property type="match status" value="1"/>
</dbReference>
<feature type="signal peptide" evidence="10">
    <location>
        <begin position="1"/>
        <end position="28"/>
    </location>
</feature>
<dbReference type="InterPro" id="IPR000531">
    <property type="entry name" value="Beta-barrel_TonB"/>
</dbReference>
<evidence type="ECO:0000256" key="6">
    <source>
        <dbReference type="ARBA" id="ARBA00023136"/>
    </source>
</evidence>
<gene>
    <name evidence="13" type="ORF">ACHKAR_20110</name>
</gene>
<evidence type="ECO:0000313" key="13">
    <source>
        <dbReference type="EMBL" id="MFH6985769.1"/>
    </source>
</evidence>
<evidence type="ECO:0000259" key="12">
    <source>
        <dbReference type="Pfam" id="PF07715"/>
    </source>
</evidence>
<dbReference type="Proteomes" id="UP001610063">
    <property type="component" value="Unassembled WGS sequence"/>
</dbReference>
<dbReference type="RefSeq" id="WP_159581758.1">
    <property type="nucleotide sequence ID" value="NZ_JBIPKE010000020.1"/>
</dbReference>
<dbReference type="EMBL" id="JBIPKE010000020">
    <property type="protein sequence ID" value="MFH6985769.1"/>
    <property type="molecule type" value="Genomic_DNA"/>
</dbReference>
<evidence type="ECO:0000256" key="10">
    <source>
        <dbReference type="SAM" id="SignalP"/>
    </source>
</evidence>
<sequence length="995" mass="108891">MRMIFTLNKYYKTLLSVVLMSVTSWAIAQERTVNGTVTSAEDGTGLPGVSVLIDGTQSGTITDIEGNYSLTVPNDNSSLIFSFIGFEQQKINVAGRSTVSVELAVDLMSLDEVVVVGYGAVRKSDLTGSVSSVKAAEINAFPALSAVQTLQGRAAGVQISSNNGGQPGTNYSIRVRGVSSINSSSEPIRVVDGFVGAEMPPPQDIESIEILKDASATAIYGSRGSNGVILITTKKGSSGQIKVDFNSSYSFQNTTNKLELLDGPEFASYIQNFSPNYEYLGSNTDWQDEIYRQGMIANNQLSVSGGTDNVRYYLSGTYFDQDGVVIGSEYNRYSLNANMDVKANEYLKFGLNLYGRRSKDMGIRTQEGSGGSGQAGVVGAAMRFNPDLGIYNEDGSYTVAQVGDQIDNPYAMATEYDRERITDRFQSNTFAELDITEWLSFKTTLGIGVTNWRDGEFWPTTLIRGAGSDGLASISAQKQTSLLSENYFTIHKDFGQHRILWVNGYSYQKNSTESWGASSSGFINNAGRFWALNQGSTPSTPSSGYSQSSIKSFYTRLNYTIMDRYTFTFTGRRDGASNFAANKKWGFFPSAAFAWDVKGESFLKSVDVIDQLKMRVSYGSVGNQAIGPYQSLATLSVRNPHIAGTNALGVGSLANNVLSWETTDQFDVGADIGLVKGRVNLTVDYYNKQTKDLLFNRPLPSYIGVGSQWQNIGVLENKGFEFSVNTKNLVGKIQWESNFNISANRNKIVELADSVQIYGASPGHMLLGSSQLLLEGESIGVFYGYEYQGIYQNGDTFLPGSGFEQEAGGEKFADVSEDGELSNDDRKIIGNPHPDFIWAFGNTVSYKNFDLNVFFQGSHGNDMLSYTQMELETLSGKANASKIALRAWTPENPNTDIPKASSGRTYKVSSRWVYDASYVRLKNIALGYTFPTALLNGLHIRSLRIYASAQNLLTITDYPGLDPEVNYQNSSRNIGLDYASYPNVRTYTFGINLGL</sequence>
<dbReference type="Gene3D" id="2.60.40.1120">
    <property type="entry name" value="Carboxypeptidase-like, regulatory domain"/>
    <property type="match status" value="1"/>
</dbReference>
<feature type="chain" id="PRO_5046559723" evidence="10">
    <location>
        <begin position="29"/>
        <end position="995"/>
    </location>
</feature>
<evidence type="ECO:0000256" key="5">
    <source>
        <dbReference type="ARBA" id="ARBA00023077"/>
    </source>
</evidence>
<keyword evidence="4 8" id="KW-0812">Transmembrane</keyword>
<comment type="similarity">
    <text evidence="8 9">Belongs to the TonB-dependent receptor family.</text>
</comment>
<dbReference type="InterPro" id="IPR037066">
    <property type="entry name" value="Plug_dom_sf"/>
</dbReference>
<dbReference type="Gene3D" id="2.40.170.20">
    <property type="entry name" value="TonB-dependent receptor, beta-barrel domain"/>
    <property type="match status" value="1"/>
</dbReference>
<evidence type="ECO:0000313" key="14">
    <source>
        <dbReference type="Proteomes" id="UP001610063"/>
    </source>
</evidence>
<dbReference type="SUPFAM" id="SSF56935">
    <property type="entry name" value="Porins"/>
    <property type="match status" value="1"/>
</dbReference>
<feature type="domain" description="TonB-dependent receptor plug" evidence="12">
    <location>
        <begin position="123"/>
        <end position="228"/>
    </location>
</feature>
<comment type="subcellular location">
    <subcellularLocation>
        <location evidence="1 8">Cell outer membrane</location>
        <topology evidence="1 8">Multi-pass membrane protein</topology>
    </subcellularLocation>
</comment>
<evidence type="ECO:0000256" key="1">
    <source>
        <dbReference type="ARBA" id="ARBA00004571"/>
    </source>
</evidence>
<dbReference type="InterPro" id="IPR008969">
    <property type="entry name" value="CarboxyPept-like_regulatory"/>
</dbReference>
<evidence type="ECO:0000256" key="3">
    <source>
        <dbReference type="ARBA" id="ARBA00022452"/>
    </source>
</evidence>
<keyword evidence="14" id="KW-1185">Reference proteome</keyword>
<name>A0ABW7NE09_9BACT</name>
<dbReference type="Pfam" id="PF13715">
    <property type="entry name" value="CarbopepD_reg_2"/>
    <property type="match status" value="1"/>
</dbReference>
<dbReference type="NCBIfam" id="TIGR04056">
    <property type="entry name" value="OMP_RagA_SusC"/>
    <property type="match status" value="1"/>
</dbReference>
<keyword evidence="2 8" id="KW-0813">Transport</keyword>
<evidence type="ECO:0000256" key="8">
    <source>
        <dbReference type="PROSITE-ProRule" id="PRU01360"/>
    </source>
</evidence>
<keyword evidence="3 8" id="KW-1134">Transmembrane beta strand</keyword>
<dbReference type="Pfam" id="PF00593">
    <property type="entry name" value="TonB_dep_Rec_b-barrel"/>
    <property type="match status" value="1"/>
</dbReference>
<keyword evidence="5 9" id="KW-0798">TonB box</keyword>
<organism evidence="13 14">
    <name type="scientific">Marinoscillum luteum</name>
    <dbReference type="NCBI Taxonomy" id="861051"/>
    <lineage>
        <taxon>Bacteria</taxon>
        <taxon>Pseudomonadati</taxon>
        <taxon>Bacteroidota</taxon>
        <taxon>Cytophagia</taxon>
        <taxon>Cytophagales</taxon>
        <taxon>Reichenbachiellaceae</taxon>
        <taxon>Marinoscillum</taxon>
    </lineage>
</organism>
<protein>
    <submittedName>
        <fullName evidence="13">SusC/RagA family TonB-linked outer membrane protein</fullName>
    </submittedName>
</protein>
<dbReference type="InterPro" id="IPR012910">
    <property type="entry name" value="Plug_dom"/>
</dbReference>
<accession>A0ABW7NE09</accession>
<keyword evidence="10" id="KW-0732">Signal</keyword>